<gene>
    <name evidence="12" type="ORF">HNQ88_000262</name>
</gene>
<keyword evidence="3 9" id="KW-0813">Transport</keyword>
<dbReference type="Pfam" id="PF00083">
    <property type="entry name" value="Sugar_tr"/>
    <property type="match status" value="1"/>
</dbReference>
<feature type="transmembrane region" description="Helical" evidence="10">
    <location>
        <begin position="353"/>
        <end position="377"/>
    </location>
</feature>
<keyword evidence="8 10" id="KW-0472">Membrane</keyword>
<evidence type="ECO:0000256" key="3">
    <source>
        <dbReference type="ARBA" id="ARBA00022448"/>
    </source>
</evidence>
<evidence type="ECO:0000256" key="2">
    <source>
        <dbReference type="ARBA" id="ARBA00010992"/>
    </source>
</evidence>
<feature type="transmembrane region" description="Helical" evidence="10">
    <location>
        <begin position="258"/>
        <end position="282"/>
    </location>
</feature>
<evidence type="ECO:0000313" key="13">
    <source>
        <dbReference type="Proteomes" id="UP001185092"/>
    </source>
</evidence>
<dbReference type="GO" id="GO:0022857">
    <property type="term" value="F:transmembrane transporter activity"/>
    <property type="evidence" value="ECO:0007669"/>
    <property type="project" value="InterPro"/>
</dbReference>
<dbReference type="PRINTS" id="PR00171">
    <property type="entry name" value="SUGRTRNSPORT"/>
</dbReference>
<name>A0AAE3XK72_9BACT</name>
<evidence type="ECO:0000256" key="10">
    <source>
        <dbReference type="SAM" id="Phobius"/>
    </source>
</evidence>
<feature type="transmembrane region" description="Helical" evidence="10">
    <location>
        <begin position="418"/>
        <end position="439"/>
    </location>
</feature>
<evidence type="ECO:0000256" key="7">
    <source>
        <dbReference type="ARBA" id="ARBA00022989"/>
    </source>
</evidence>
<dbReference type="Gene3D" id="1.20.1250.20">
    <property type="entry name" value="MFS general substrate transporter like domains"/>
    <property type="match status" value="1"/>
</dbReference>
<evidence type="ECO:0000256" key="1">
    <source>
        <dbReference type="ARBA" id="ARBA00004651"/>
    </source>
</evidence>
<keyword evidence="7 10" id="KW-1133">Transmembrane helix</keyword>
<dbReference type="InterPro" id="IPR005829">
    <property type="entry name" value="Sugar_transporter_CS"/>
</dbReference>
<feature type="transmembrane region" description="Helical" evidence="10">
    <location>
        <begin position="177"/>
        <end position="196"/>
    </location>
</feature>
<dbReference type="SUPFAM" id="SSF103473">
    <property type="entry name" value="MFS general substrate transporter"/>
    <property type="match status" value="1"/>
</dbReference>
<evidence type="ECO:0000256" key="4">
    <source>
        <dbReference type="ARBA" id="ARBA00022475"/>
    </source>
</evidence>
<proteinExistence type="inferred from homology"/>
<dbReference type="Proteomes" id="UP001185092">
    <property type="component" value="Unassembled WGS sequence"/>
</dbReference>
<feature type="transmembrane region" description="Helical" evidence="10">
    <location>
        <begin position="389"/>
        <end position="412"/>
    </location>
</feature>
<dbReference type="InterPro" id="IPR020846">
    <property type="entry name" value="MFS_dom"/>
</dbReference>
<reference evidence="12" key="1">
    <citation type="submission" date="2023-07" db="EMBL/GenBank/DDBJ databases">
        <title>Genomic Encyclopedia of Type Strains, Phase IV (KMG-IV): sequencing the most valuable type-strain genomes for metagenomic binning, comparative biology and taxonomic classification.</title>
        <authorList>
            <person name="Goeker M."/>
        </authorList>
    </citation>
    <scope>NUCLEOTIDE SEQUENCE</scope>
    <source>
        <strain evidence="12">DSM 26174</strain>
    </source>
</reference>
<dbReference type="InterPro" id="IPR003663">
    <property type="entry name" value="Sugar/inositol_transpt"/>
</dbReference>
<comment type="subcellular location">
    <subcellularLocation>
        <location evidence="1">Cell membrane</location>
        <topology evidence="1">Multi-pass membrane protein</topology>
    </subcellularLocation>
</comment>
<feature type="transmembrane region" description="Helical" evidence="10">
    <location>
        <begin position="12"/>
        <end position="37"/>
    </location>
</feature>
<evidence type="ECO:0000256" key="9">
    <source>
        <dbReference type="RuleBase" id="RU003346"/>
    </source>
</evidence>
<organism evidence="12 13">
    <name type="scientific">Aureibacter tunicatorum</name>
    <dbReference type="NCBI Taxonomy" id="866807"/>
    <lineage>
        <taxon>Bacteria</taxon>
        <taxon>Pseudomonadati</taxon>
        <taxon>Bacteroidota</taxon>
        <taxon>Cytophagia</taxon>
        <taxon>Cytophagales</taxon>
        <taxon>Persicobacteraceae</taxon>
        <taxon>Aureibacter</taxon>
    </lineage>
</organism>
<dbReference type="InterPro" id="IPR047984">
    <property type="entry name" value="XylE-like"/>
</dbReference>
<dbReference type="PANTHER" id="PTHR48023:SF4">
    <property type="entry name" value="D-XYLOSE-PROTON SYMPORTER-LIKE 2"/>
    <property type="match status" value="1"/>
</dbReference>
<dbReference type="GO" id="GO:0005886">
    <property type="term" value="C:plasma membrane"/>
    <property type="evidence" value="ECO:0007669"/>
    <property type="project" value="UniProtKB-SubCell"/>
</dbReference>
<dbReference type="InterPro" id="IPR005828">
    <property type="entry name" value="MFS_sugar_transport-like"/>
</dbReference>
<dbReference type="FunFam" id="1.20.1250.20:FF:000122">
    <property type="entry name" value="D-xylose transporter XylE"/>
    <property type="match status" value="1"/>
</dbReference>
<protein>
    <submittedName>
        <fullName evidence="12">SP family arabinose:H+ symporter-like MFS transporter</fullName>
    </submittedName>
</protein>
<feature type="transmembrane region" description="Helical" evidence="10">
    <location>
        <begin position="104"/>
        <end position="127"/>
    </location>
</feature>
<dbReference type="AlphaFoldDB" id="A0AAE3XK72"/>
<evidence type="ECO:0000259" key="11">
    <source>
        <dbReference type="PROSITE" id="PS50850"/>
    </source>
</evidence>
<feature type="transmembrane region" description="Helical" evidence="10">
    <location>
        <begin position="294"/>
        <end position="317"/>
    </location>
</feature>
<sequence>MSIDQYKGGDRTLLFCLVASMGGFLAGFHSAVISGAISQLESYFELSSAGIGWVISSMLLGCALGALGAGNLAEQYGRKKVMMLIAVFFFASSALTAYPPSFSALIFARILGGLAIGMSTVLCPMYISDISDNESRGKMVSLFQMGMVVGILITYISNSYISGLGTDSWQLQTGWRMMFLVELLPALAFGLALIVLPESPRWLISKSRKKTALTELRKIKREKFVKSEFEEMLSSSSAENNQEDSSWKTLFHARYRTIVICGLILAVFSQTTGINAILYYAPEIFKKLGGGSEMAMMQTVGIGLINFAFTILAIWLIDKAGRRFLLLLGSIGMSVSLGCVTFCFYSGMQESILVFISILAFIAFFAISWGPVTFVLISEIFPQSIKSKAMSLAVLSLWTAVFVVSQLFPMLLESAGEMITFGIFLGSAVLSLMFVWKFIPETKEKSFKEIEKEWTKQDGQVKQNLKTAVS</sequence>
<keyword evidence="13" id="KW-1185">Reference proteome</keyword>
<accession>A0AAE3XK72</accession>
<dbReference type="EMBL" id="JAVDQD010000001">
    <property type="protein sequence ID" value="MDR6237286.1"/>
    <property type="molecule type" value="Genomic_DNA"/>
</dbReference>
<dbReference type="InterPro" id="IPR050820">
    <property type="entry name" value="MFS_Sugar_Transporter"/>
</dbReference>
<keyword evidence="6 10" id="KW-0812">Transmembrane</keyword>
<feature type="transmembrane region" description="Helical" evidence="10">
    <location>
        <begin position="139"/>
        <end position="157"/>
    </location>
</feature>
<feature type="transmembrane region" description="Helical" evidence="10">
    <location>
        <begin position="324"/>
        <end position="347"/>
    </location>
</feature>
<feature type="transmembrane region" description="Helical" evidence="10">
    <location>
        <begin position="49"/>
        <end position="69"/>
    </location>
</feature>
<evidence type="ECO:0000313" key="12">
    <source>
        <dbReference type="EMBL" id="MDR6237286.1"/>
    </source>
</evidence>
<dbReference type="PROSITE" id="PS50850">
    <property type="entry name" value="MFS"/>
    <property type="match status" value="1"/>
</dbReference>
<dbReference type="PANTHER" id="PTHR48023">
    <property type="entry name" value="D-XYLOSE-PROTON SYMPORTER-LIKE 2"/>
    <property type="match status" value="1"/>
</dbReference>
<dbReference type="CDD" id="cd17359">
    <property type="entry name" value="MFS_XylE_like"/>
    <property type="match status" value="1"/>
</dbReference>
<keyword evidence="5" id="KW-0762">Sugar transport</keyword>
<comment type="caution">
    <text evidence="12">The sequence shown here is derived from an EMBL/GenBank/DDBJ whole genome shotgun (WGS) entry which is preliminary data.</text>
</comment>
<keyword evidence="4" id="KW-1003">Cell membrane</keyword>
<evidence type="ECO:0000256" key="6">
    <source>
        <dbReference type="ARBA" id="ARBA00022692"/>
    </source>
</evidence>
<evidence type="ECO:0000256" key="8">
    <source>
        <dbReference type="ARBA" id="ARBA00023136"/>
    </source>
</evidence>
<feature type="domain" description="Major facilitator superfamily (MFS) profile" evidence="11">
    <location>
        <begin position="15"/>
        <end position="443"/>
    </location>
</feature>
<dbReference type="RefSeq" id="WP_309936739.1">
    <property type="nucleotide sequence ID" value="NZ_AP025305.1"/>
</dbReference>
<feature type="transmembrane region" description="Helical" evidence="10">
    <location>
        <begin position="81"/>
        <end position="98"/>
    </location>
</feature>
<dbReference type="NCBIfam" id="TIGR00879">
    <property type="entry name" value="SP"/>
    <property type="match status" value="1"/>
</dbReference>
<dbReference type="InterPro" id="IPR036259">
    <property type="entry name" value="MFS_trans_sf"/>
</dbReference>
<evidence type="ECO:0000256" key="5">
    <source>
        <dbReference type="ARBA" id="ARBA00022597"/>
    </source>
</evidence>
<dbReference type="PROSITE" id="PS00216">
    <property type="entry name" value="SUGAR_TRANSPORT_1"/>
    <property type="match status" value="2"/>
</dbReference>
<comment type="similarity">
    <text evidence="2 9">Belongs to the major facilitator superfamily. Sugar transporter (TC 2.A.1.1) family.</text>
</comment>